<evidence type="ECO:0000313" key="1">
    <source>
        <dbReference type="EMBL" id="BAC12124.1"/>
    </source>
</evidence>
<keyword evidence="2" id="KW-1185">Reference proteome</keyword>
<dbReference type="RefSeq" id="WP_011064569.1">
    <property type="nucleotide sequence ID" value="NC_004193.1"/>
</dbReference>
<name>Q8ETT7_OCEIH</name>
<dbReference type="KEGG" id="oih:OB0168"/>
<gene>
    <name evidence="1" type="ordered locus">OB0168</name>
</gene>
<evidence type="ECO:0000313" key="2">
    <source>
        <dbReference type="Proteomes" id="UP000000822"/>
    </source>
</evidence>
<protein>
    <submittedName>
        <fullName evidence="1">Uncharacterized protein</fullName>
    </submittedName>
</protein>
<organism evidence="1 2">
    <name type="scientific">Oceanobacillus iheyensis (strain DSM 14371 / CIP 107618 / JCM 11309 / KCTC 3954 / HTE831)</name>
    <dbReference type="NCBI Taxonomy" id="221109"/>
    <lineage>
        <taxon>Bacteria</taxon>
        <taxon>Bacillati</taxon>
        <taxon>Bacillota</taxon>
        <taxon>Bacilli</taxon>
        <taxon>Bacillales</taxon>
        <taxon>Bacillaceae</taxon>
        <taxon>Oceanobacillus</taxon>
    </lineage>
</organism>
<dbReference type="EMBL" id="BA000028">
    <property type="protein sequence ID" value="BAC12124.1"/>
    <property type="molecule type" value="Genomic_DNA"/>
</dbReference>
<accession>Q8ETT7</accession>
<reference evidence="1 2" key="2">
    <citation type="journal article" date="2002" name="Nucleic Acids Res.">
        <title>Genome sequence of Oceanobacillus iheyensis isolated from the Iheya Ridge and its unexpected adaptive capabilities to extreme environments.</title>
        <authorList>
            <person name="Takami H."/>
            <person name="Takaki Y."/>
            <person name="Uchiyama I."/>
        </authorList>
    </citation>
    <scope>NUCLEOTIDE SEQUENCE [LARGE SCALE GENOMIC DNA]</scope>
    <source>
        <strain evidence="2">DSM 14371 / CIP 107618 / JCM 11309 / KCTC 3954 / HTE831</strain>
    </source>
</reference>
<dbReference type="AlphaFoldDB" id="Q8ETT7"/>
<sequence>MSKGRVFSGVRIKEENAVKIDELIGHFQGQISLGSVHKQDVVDLAIEKLHEEIFRQRYQLQV</sequence>
<dbReference type="Proteomes" id="UP000000822">
    <property type="component" value="Chromosome"/>
</dbReference>
<reference evidence="1 2" key="1">
    <citation type="journal article" date="2001" name="FEMS Microbiol. Lett.">
        <title>Oceanobacillus iheyensis gen. nov., sp. nov., a deep-sea extremely halotolerant and alkaliphilic species isolated from a depth of 1050 m on the Iheya Ridge.</title>
        <authorList>
            <person name="Lu J."/>
            <person name="Nogi Y."/>
            <person name="Takami H."/>
        </authorList>
    </citation>
    <scope>NUCLEOTIDE SEQUENCE [LARGE SCALE GENOMIC DNA]</scope>
    <source>
        <strain evidence="2">DSM 14371 / CIP 107618 / JCM 11309 / KCTC 3954 / HTE831</strain>
    </source>
</reference>
<dbReference type="HOGENOM" id="CLU_2899704_0_0_9"/>
<proteinExistence type="predicted"/>